<organism evidence="2 3">
    <name type="scientific">Xylaria grammica</name>
    <dbReference type="NCBI Taxonomy" id="363999"/>
    <lineage>
        <taxon>Eukaryota</taxon>
        <taxon>Fungi</taxon>
        <taxon>Dikarya</taxon>
        <taxon>Ascomycota</taxon>
        <taxon>Pezizomycotina</taxon>
        <taxon>Sordariomycetes</taxon>
        <taxon>Xylariomycetidae</taxon>
        <taxon>Xylariales</taxon>
        <taxon>Xylariaceae</taxon>
        <taxon>Xylaria</taxon>
    </lineage>
</organism>
<evidence type="ECO:0000313" key="2">
    <source>
        <dbReference type="EMBL" id="RWA12847.1"/>
    </source>
</evidence>
<name>A0A439DEK5_9PEZI</name>
<feature type="chain" id="PRO_5019210006" evidence="1">
    <location>
        <begin position="18"/>
        <end position="121"/>
    </location>
</feature>
<dbReference type="STRING" id="363999.A0A439DEK5"/>
<accession>A0A439DEK5</accession>
<dbReference type="Proteomes" id="UP000286045">
    <property type="component" value="Unassembled WGS sequence"/>
</dbReference>
<feature type="signal peptide" evidence="1">
    <location>
        <begin position="1"/>
        <end position="17"/>
    </location>
</feature>
<comment type="caution">
    <text evidence="2">The sequence shown here is derived from an EMBL/GenBank/DDBJ whole genome shotgun (WGS) entry which is preliminary data.</text>
</comment>
<sequence length="121" mass="12269">MRATSFAILSAAALASAAPTTPTSQTATVVVETAHGAAYNDRTNRTITVPIGPTYINTEALGAVSTLYLLGPDAATCTPYKDAQAQVNGGLPFSVGHPSYLSTNSVVVGSLICQASVPDKA</sequence>
<reference evidence="2 3" key="1">
    <citation type="submission" date="2018-12" db="EMBL/GenBank/DDBJ databases">
        <title>Draft genome sequence of Xylaria grammica IHI A82.</title>
        <authorList>
            <person name="Buettner E."/>
            <person name="Kellner H."/>
        </authorList>
    </citation>
    <scope>NUCLEOTIDE SEQUENCE [LARGE SCALE GENOMIC DNA]</scope>
    <source>
        <strain evidence="2 3">IHI A82</strain>
    </source>
</reference>
<gene>
    <name evidence="2" type="ORF">EKO27_g2249</name>
</gene>
<dbReference type="EMBL" id="RYZI01000040">
    <property type="protein sequence ID" value="RWA12847.1"/>
    <property type="molecule type" value="Genomic_DNA"/>
</dbReference>
<keyword evidence="3" id="KW-1185">Reference proteome</keyword>
<dbReference type="AlphaFoldDB" id="A0A439DEK5"/>
<evidence type="ECO:0000256" key="1">
    <source>
        <dbReference type="SAM" id="SignalP"/>
    </source>
</evidence>
<protein>
    <submittedName>
        <fullName evidence="2">Uncharacterized protein</fullName>
    </submittedName>
</protein>
<proteinExistence type="predicted"/>
<keyword evidence="1" id="KW-0732">Signal</keyword>
<evidence type="ECO:0000313" key="3">
    <source>
        <dbReference type="Proteomes" id="UP000286045"/>
    </source>
</evidence>